<sequence length="451" mass="46908">MSARMVRIDLRRSSALVTGAAIFSTAVGLLYLLTNAPWQKSTGAWYLQWDSFVYYLRFMHFALVPVALGGGALLGTRDSRSGVAELFASAPRPAWQRSAHSAAAVALAMVAASAAILVAGGVSVVANGGFFHLGWLPVAAVGALSLVAAGWLGMGIGRLLPSLLTPPVVAAAGFAILIRAHATTINAEYFTGPGSSVPELMTPMLAGTTRTAFIAVSGTVSAVQLGWFAALATTALGLVTASRLGTRIAALLPAVLGLVVAVIALPRDADAVYVLNGETAALVCTETRDVCVTRAHAHELEALTGPAREALSLQGKLPDAPRAVAEIPTRGTVPHVPPGVLPVDFDELERAGEDSLSARISLLSGTVPGCNEWYGDESQAARTVIASWLTDEFTPMPDYYGADDEIRERAGSAWHALRALPPETQPQAVVQLRAAIQTCQPDPLAVLAPGG</sequence>
<evidence type="ECO:0000313" key="3">
    <source>
        <dbReference type="Proteomes" id="UP000294947"/>
    </source>
</evidence>
<feature type="transmembrane region" description="Helical" evidence="1">
    <location>
        <begin position="54"/>
        <end position="74"/>
    </location>
</feature>
<feature type="transmembrane region" description="Helical" evidence="1">
    <location>
        <begin position="12"/>
        <end position="34"/>
    </location>
</feature>
<feature type="transmembrane region" description="Helical" evidence="1">
    <location>
        <begin position="212"/>
        <end position="236"/>
    </location>
</feature>
<evidence type="ECO:0000256" key="1">
    <source>
        <dbReference type="SAM" id="Phobius"/>
    </source>
</evidence>
<feature type="transmembrane region" description="Helical" evidence="1">
    <location>
        <begin position="248"/>
        <end position="266"/>
    </location>
</feature>
<keyword evidence="1" id="KW-0472">Membrane</keyword>
<feature type="transmembrane region" description="Helical" evidence="1">
    <location>
        <begin position="159"/>
        <end position="178"/>
    </location>
</feature>
<feature type="transmembrane region" description="Helical" evidence="1">
    <location>
        <begin position="102"/>
        <end position="126"/>
    </location>
</feature>
<dbReference type="Proteomes" id="UP000294947">
    <property type="component" value="Unassembled WGS sequence"/>
</dbReference>
<comment type="caution">
    <text evidence="2">The sequence shown here is derived from an EMBL/GenBank/DDBJ whole genome shotgun (WGS) entry which is preliminary data.</text>
</comment>
<protein>
    <submittedName>
        <fullName evidence="2">Uncharacterized protein</fullName>
    </submittedName>
</protein>
<gene>
    <name evidence="2" type="ORF">E1288_21160</name>
</gene>
<dbReference type="AlphaFoldDB" id="A0A4R4YWM6"/>
<name>A0A4R4YWM6_9PSEU</name>
<dbReference type="RefSeq" id="WP_132487726.1">
    <property type="nucleotide sequence ID" value="NZ_SMKW01000028.1"/>
</dbReference>
<proteinExistence type="predicted"/>
<keyword evidence="3" id="KW-1185">Reference proteome</keyword>
<accession>A0A4R4YWM6</accession>
<dbReference type="EMBL" id="SMKW01000028">
    <property type="protein sequence ID" value="TDD48779.1"/>
    <property type="molecule type" value="Genomic_DNA"/>
</dbReference>
<evidence type="ECO:0000313" key="2">
    <source>
        <dbReference type="EMBL" id="TDD48779.1"/>
    </source>
</evidence>
<keyword evidence="1" id="KW-0812">Transmembrane</keyword>
<reference evidence="2 3" key="1">
    <citation type="submission" date="2019-03" db="EMBL/GenBank/DDBJ databases">
        <title>Draft genome sequences of novel Actinobacteria.</title>
        <authorList>
            <person name="Sahin N."/>
            <person name="Ay H."/>
            <person name="Saygin H."/>
        </authorList>
    </citation>
    <scope>NUCLEOTIDE SEQUENCE [LARGE SCALE GENOMIC DNA]</scope>
    <source>
        <strain evidence="2 3">7K502</strain>
    </source>
</reference>
<organism evidence="2 3">
    <name type="scientific">Saccharopolyspora elongata</name>
    <dbReference type="NCBI Taxonomy" id="2530387"/>
    <lineage>
        <taxon>Bacteria</taxon>
        <taxon>Bacillati</taxon>
        <taxon>Actinomycetota</taxon>
        <taxon>Actinomycetes</taxon>
        <taxon>Pseudonocardiales</taxon>
        <taxon>Pseudonocardiaceae</taxon>
        <taxon>Saccharopolyspora</taxon>
    </lineage>
</organism>
<keyword evidence="1" id="KW-1133">Transmembrane helix</keyword>
<dbReference type="OrthoDB" id="3416461at2"/>
<feature type="transmembrane region" description="Helical" evidence="1">
    <location>
        <begin position="132"/>
        <end position="152"/>
    </location>
</feature>